<feature type="coiled-coil region" evidence="2">
    <location>
        <begin position="450"/>
        <end position="495"/>
    </location>
</feature>
<reference evidence="4" key="2">
    <citation type="submission" date="2022-06" db="UniProtKB">
        <authorList>
            <consortium name="EnsemblMetazoa"/>
        </authorList>
    </citation>
    <scope>IDENTIFICATION</scope>
</reference>
<dbReference type="GeneID" id="100574937"/>
<organism evidence="4 5">
    <name type="scientific">Acyrthosiphon pisum</name>
    <name type="common">Pea aphid</name>
    <dbReference type="NCBI Taxonomy" id="7029"/>
    <lineage>
        <taxon>Eukaryota</taxon>
        <taxon>Metazoa</taxon>
        <taxon>Ecdysozoa</taxon>
        <taxon>Arthropoda</taxon>
        <taxon>Hexapoda</taxon>
        <taxon>Insecta</taxon>
        <taxon>Pterygota</taxon>
        <taxon>Neoptera</taxon>
        <taxon>Paraneoptera</taxon>
        <taxon>Hemiptera</taxon>
        <taxon>Sternorrhyncha</taxon>
        <taxon>Aphidomorpha</taxon>
        <taxon>Aphidoidea</taxon>
        <taxon>Aphididae</taxon>
        <taxon>Macrosiphini</taxon>
        <taxon>Acyrthosiphon</taxon>
    </lineage>
</organism>
<dbReference type="InterPro" id="IPR043597">
    <property type="entry name" value="TPH_dom"/>
</dbReference>
<dbReference type="RefSeq" id="XP_003242346.1">
    <property type="nucleotide sequence ID" value="XM_003242298.3"/>
</dbReference>
<evidence type="ECO:0000259" key="3">
    <source>
        <dbReference type="Pfam" id="PF13868"/>
    </source>
</evidence>
<protein>
    <recommendedName>
        <fullName evidence="3">Trichohyalin-plectin-homology domain-containing protein</fullName>
    </recommendedName>
</protein>
<dbReference type="OrthoDB" id="6617708at2759"/>
<reference evidence="5" key="1">
    <citation type="submission" date="2010-06" db="EMBL/GenBank/DDBJ databases">
        <authorList>
            <person name="Jiang H."/>
            <person name="Abraham K."/>
            <person name="Ali S."/>
            <person name="Alsbrooks S.L."/>
            <person name="Anim B.N."/>
            <person name="Anosike U.S."/>
            <person name="Attaway T."/>
            <person name="Bandaranaike D.P."/>
            <person name="Battles P.K."/>
            <person name="Bell S.N."/>
            <person name="Bell A.V."/>
            <person name="Beltran B."/>
            <person name="Bickham C."/>
            <person name="Bustamante Y."/>
            <person name="Caleb T."/>
            <person name="Canada A."/>
            <person name="Cardenas V."/>
            <person name="Carter K."/>
            <person name="Chacko J."/>
            <person name="Chandrabose M.N."/>
            <person name="Chavez D."/>
            <person name="Chavez A."/>
            <person name="Chen L."/>
            <person name="Chu H.-S."/>
            <person name="Claassen K.J."/>
            <person name="Cockrell R."/>
            <person name="Collins M."/>
            <person name="Cooper J.A."/>
            <person name="Cree A."/>
            <person name="Curry S.M."/>
            <person name="Da Y."/>
            <person name="Dao M.D."/>
            <person name="Das B."/>
            <person name="Davila M.-L."/>
            <person name="Davy-Carroll L."/>
            <person name="Denson S."/>
            <person name="Dinh H."/>
            <person name="Ebong V.E."/>
            <person name="Edwards J.R."/>
            <person name="Egan A."/>
            <person name="El-Daye J."/>
            <person name="Escobedo L."/>
            <person name="Fernandez S."/>
            <person name="Fernando P.R."/>
            <person name="Flagg N."/>
            <person name="Forbes L.D."/>
            <person name="Fowler R.G."/>
            <person name="Fu Q."/>
            <person name="Gabisi R.A."/>
            <person name="Ganer J."/>
            <person name="Garbino Pronczuk A."/>
            <person name="Garcia R.M."/>
            <person name="Garner T."/>
            <person name="Garrett T.E."/>
            <person name="Gonzalez D.A."/>
            <person name="Hamid H."/>
            <person name="Hawkins E.S."/>
            <person name="Hirani K."/>
            <person name="Hogues M.E."/>
            <person name="Hollins B."/>
            <person name="Hsiao C.-H."/>
            <person name="Jabil R."/>
            <person name="James M.L."/>
            <person name="Jhangiani S.N."/>
            <person name="Johnson B."/>
            <person name="Johnson Q."/>
            <person name="Joshi V."/>
            <person name="Kalu J.B."/>
            <person name="Kam C."/>
            <person name="Kashfia A."/>
            <person name="Keebler J."/>
            <person name="Kisamo H."/>
            <person name="Kovar C.L."/>
            <person name="Lago L.A."/>
            <person name="Lai C.-Y."/>
            <person name="Laidlaw J."/>
            <person name="Lara F."/>
            <person name="Le T.-K."/>
            <person name="Lee S.L."/>
            <person name="Legall F.H."/>
            <person name="Lemon S.J."/>
            <person name="Lewis L.R."/>
            <person name="Li B."/>
            <person name="Liu Y."/>
            <person name="Liu Y.-S."/>
            <person name="Lopez J."/>
            <person name="Lozado R.J."/>
            <person name="Lu J."/>
            <person name="Madu R.C."/>
            <person name="Maheshwari M."/>
            <person name="Maheshwari R."/>
            <person name="Malloy K."/>
            <person name="Martinez E."/>
            <person name="Mathew T."/>
            <person name="Mercado I.C."/>
            <person name="Mercado C."/>
            <person name="Meyer B."/>
            <person name="Montgomery K."/>
            <person name="Morgan M.B."/>
            <person name="Munidasa M."/>
            <person name="Nazareth L.V."/>
            <person name="Nelson J."/>
            <person name="Ng B.M."/>
            <person name="Nguyen N.B."/>
            <person name="Nguyen P.Q."/>
            <person name="Nguyen T."/>
            <person name="Obregon M."/>
            <person name="Okwuonu G.O."/>
            <person name="Onwere C.G."/>
            <person name="Orozco G."/>
            <person name="Parra A."/>
            <person name="Patel S."/>
            <person name="Patil S."/>
            <person name="Perez A."/>
            <person name="Perez Y."/>
            <person name="Pham C."/>
            <person name="Primus E.L."/>
            <person name="Pu L.-L."/>
            <person name="Puazo M."/>
            <person name="Qin X."/>
            <person name="Quiroz J.B."/>
            <person name="Reese J."/>
            <person name="Richards S."/>
            <person name="Rives C.M."/>
            <person name="Robberts R."/>
            <person name="Ruiz S.J."/>
            <person name="Ruiz M.J."/>
            <person name="Santibanez J."/>
            <person name="Schneider B.W."/>
            <person name="Sisson I."/>
            <person name="Smith M."/>
            <person name="Sodergren E."/>
            <person name="Song X.-Z."/>
            <person name="Song B.B."/>
            <person name="Summersgill H."/>
            <person name="Thelus R."/>
            <person name="Thornton R.D."/>
            <person name="Trejos Z.Y."/>
            <person name="Usmani K."/>
            <person name="Vattathil S."/>
            <person name="Villasana D."/>
            <person name="Walker D.L."/>
            <person name="Wang S."/>
            <person name="Wang K."/>
            <person name="White C.S."/>
            <person name="Williams A.C."/>
            <person name="Williamson J."/>
            <person name="Wilson K."/>
            <person name="Woghiren I.O."/>
            <person name="Woodworth J.R."/>
            <person name="Worley K.C."/>
            <person name="Wright R.A."/>
            <person name="Wu W."/>
            <person name="Young L."/>
            <person name="Zhang L."/>
            <person name="Zhang J."/>
            <person name="Zhu Y."/>
            <person name="Muzny D.M."/>
            <person name="Weinstock G."/>
            <person name="Gibbs R.A."/>
        </authorList>
    </citation>
    <scope>NUCLEOTIDE SEQUENCE [LARGE SCALE GENOMIC DNA]</scope>
    <source>
        <strain evidence="5">LSR1</strain>
    </source>
</reference>
<feature type="domain" description="Trichohyalin-plectin-homology" evidence="3">
    <location>
        <begin position="160"/>
        <end position="491"/>
    </location>
</feature>
<dbReference type="Pfam" id="PF13868">
    <property type="entry name" value="TPH"/>
    <property type="match status" value="1"/>
</dbReference>
<proteinExistence type="predicted"/>
<evidence type="ECO:0000313" key="5">
    <source>
        <dbReference type="Proteomes" id="UP000007819"/>
    </source>
</evidence>
<keyword evidence="1 2" id="KW-0175">Coiled coil</keyword>
<dbReference type="EnsemblMetazoa" id="XM_003242298.4">
    <property type="protein sequence ID" value="XP_003242346.1"/>
    <property type="gene ID" value="LOC100574937"/>
</dbReference>
<accession>A0A8R1W7D5</accession>
<evidence type="ECO:0000256" key="1">
    <source>
        <dbReference type="ARBA" id="ARBA00023054"/>
    </source>
</evidence>
<sequence>MIYGGKPMKPVPPSKAGISISTPFRGPQAYTYGFLAKQPGNDYKIRLRDIERMRTERFRIQNENDFKSILREAQHKEMIEISDKKCLYNQIKRMVECGMKANEHLFIEECPKPELKLEEEPENPKIVQEDLIEKARKIKEKSDEEERKLVEEKRLQMFIENSGELRFAAMEKRKNDIALINYKIIQENDRFVKEQKIKMRELANIENAEIFKKQTLEKEEEKRKLLEKKQLFRKELFEQVQQKEVILEQQKVLKAIECNDIKKLNEKLNEEEKFEKLERKKKQLQTKQEIALFTKERANLFSKMNKATAMFDETFKITMKQNLKDDSADEIEAKLQLKRENDLFKEHQAIIKEERKKQSDEISKTIMKQINEIEELKLSIERENTEARRKRMMEGHNVLMEQLKARKLLIEEQKELKREMFKQSIKEYEDYIKEEKLQWENKKQYKWQFRKDLNDQIKSSKELIEKQRQIDLENHQKLMKELAEQEKLLQKLLSEL</sequence>
<keyword evidence="5" id="KW-1185">Reference proteome</keyword>
<evidence type="ECO:0000313" key="4">
    <source>
        <dbReference type="EnsemblMetazoa" id="XP_003242346.1"/>
    </source>
</evidence>
<feature type="coiled-coil region" evidence="2">
    <location>
        <begin position="366"/>
        <end position="420"/>
    </location>
</feature>
<name>A0A8R1W7D5_ACYPI</name>
<dbReference type="KEGG" id="api:100574937"/>
<dbReference type="AlphaFoldDB" id="A0A8R1W7D5"/>
<evidence type="ECO:0000256" key="2">
    <source>
        <dbReference type="SAM" id="Coils"/>
    </source>
</evidence>
<dbReference type="Proteomes" id="UP000007819">
    <property type="component" value="Chromosome X"/>
</dbReference>
<feature type="coiled-coil region" evidence="2">
    <location>
        <begin position="128"/>
        <end position="155"/>
    </location>
</feature>